<dbReference type="SUPFAM" id="SSF53335">
    <property type="entry name" value="S-adenosyl-L-methionine-dependent methyltransferases"/>
    <property type="match status" value="1"/>
</dbReference>
<dbReference type="AlphaFoldDB" id="A0A0U2XVX9"/>
<dbReference type="RefSeq" id="WP_058383493.1">
    <property type="nucleotide sequence ID" value="NZ_CP013659.2"/>
</dbReference>
<dbReference type="PIRSF" id="PIRSF004553">
    <property type="entry name" value="CHP00095"/>
    <property type="match status" value="1"/>
</dbReference>
<evidence type="ECO:0000256" key="2">
    <source>
        <dbReference type="ARBA" id="ARBA00022679"/>
    </source>
</evidence>
<dbReference type="GO" id="GO:0031167">
    <property type="term" value="P:rRNA methylation"/>
    <property type="evidence" value="ECO:0007669"/>
    <property type="project" value="InterPro"/>
</dbReference>
<sequence>MRVVAGQAKGLPLKAVPGNSTRPTTDKVKESIFNMIGPFFDGGTAVDLFAGSGGLGIEALSRGVDHAIFTDKDKKAVETIQANLEKTKLTESAEVYRADAERGLKAMKKNGVKARLLFLDPPYHMEKAYGLMGKAAEFGLLEDEAIIVCEHERDIELPDETAGCVRFKKELYGNTIISIYRYQGEEGERID</sequence>
<evidence type="ECO:0000313" key="4">
    <source>
        <dbReference type="Proteomes" id="UP000067683"/>
    </source>
</evidence>
<keyword evidence="2" id="KW-0808">Transferase</keyword>
<dbReference type="KEGG" id="prt:AUC31_16905"/>
<dbReference type="InterPro" id="IPR029063">
    <property type="entry name" value="SAM-dependent_MTases_sf"/>
</dbReference>
<keyword evidence="1" id="KW-0489">Methyltransferase</keyword>
<gene>
    <name evidence="3" type="ORF">AUC31_16905</name>
</gene>
<dbReference type="CDD" id="cd02440">
    <property type="entry name" value="AdoMet_MTases"/>
    <property type="match status" value="1"/>
</dbReference>
<dbReference type="PANTHER" id="PTHR43542:SF1">
    <property type="entry name" value="METHYLTRANSFERASE"/>
    <property type="match status" value="1"/>
</dbReference>
<proteinExistence type="predicted"/>
<dbReference type="InterPro" id="IPR004398">
    <property type="entry name" value="RNA_MeTrfase_RsmD"/>
</dbReference>
<dbReference type="NCBIfam" id="TIGR00095">
    <property type="entry name" value="16S rRNA (guanine(966)-N(2))-methyltransferase RsmD"/>
    <property type="match status" value="1"/>
</dbReference>
<dbReference type="Gene3D" id="3.40.50.150">
    <property type="entry name" value="Vaccinia Virus protein VP39"/>
    <property type="match status" value="1"/>
</dbReference>
<dbReference type="EMBL" id="CP013659">
    <property type="protein sequence ID" value="ALS76792.1"/>
    <property type="molecule type" value="Genomic_DNA"/>
</dbReference>
<protein>
    <submittedName>
        <fullName evidence="3">16S rRNA (Guanine(966)-N(2))-methyltransferase RsmD</fullName>
    </submittedName>
</protein>
<dbReference type="GO" id="GO:0008168">
    <property type="term" value="F:methyltransferase activity"/>
    <property type="evidence" value="ECO:0007669"/>
    <property type="project" value="UniProtKB-KW"/>
</dbReference>
<evidence type="ECO:0000256" key="1">
    <source>
        <dbReference type="ARBA" id="ARBA00022603"/>
    </source>
</evidence>
<dbReference type="OrthoDB" id="9803017at2"/>
<dbReference type="Pfam" id="PF03602">
    <property type="entry name" value="Cons_hypoth95"/>
    <property type="match status" value="1"/>
</dbReference>
<keyword evidence="4" id="KW-1185">Reference proteome</keyword>
<name>A0A0U2XVX9_9BACL</name>
<dbReference type="STRING" id="200991.AUC31_16905"/>
<dbReference type="PANTHER" id="PTHR43542">
    <property type="entry name" value="METHYLTRANSFERASE"/>
    <property type="match status" value="1"/>
</dbReference>
<evidence type="ECO:0000313" key="3">
    <source>
        <dbReference type="EMBL" id="ALS76792.1"/>
    </source>
</evidence>
<reference evidence="3" key="1">
    <citation type="submission" date="2016-01" db="EMBL/GenBank/DDBJ databases">
        <title>Complete genome of Planococcus rifietoensis type strain M8.</title>
        <authorList>
            <person name="See-Too W.S."/>
        </authorList>
    </citation>
    <scope>NUCLEOTIDE SEQUENCE [LARGE SCALE GENOMIC DNA]</scope>
    <source>
        <strain evidence="3">M8</strain>
    </source>
</reference>
<accession>A0A0U2XVX9</accession>
<dbReference type="Proteomes" id="UP000067683">
    <property type="component" value="Chromosome"/>
</dbReference>
<organism evidence="3 4">
    <name type="scientific">Planococcus rifietoensis</name>
    <dbReference type="NCBI Taxonomy" id="200991"/>
    <lineage>
        <taxon>Bacteria</taxon>
        <taxon>Bacillati</taxon>
        <taxon>Bacillota</taxon>
        <taxon>Bacilli</taxon>
        <taxon>Bacillales</taxon>
        <taxon>Caryophanaceae</taxon>
        <taxon>Planococcus</taxon>
    </lineage>
</organism>